<keyword evidence="1" id="KW-1133">Transmembrane helix</keyword>
<evidence type="ECO:0000313" key="2">
    <source>
        <dbReference type="EMBL" id="ADI16761.1"/>
    </source>
</evidence>
<reference evidence="2" key="1">
    <citation type="journal article" date="2011" name="Environ. Microbiol.">
        <title>Time-series analyses of Monterey Bay coastal microbial picoplankton using a 'genome proxy' microarray.</title>
        <authorList>
            <person name="Rich V.I."/>
            <person name="Pham V.D."/>
            <person name="Eppley J."/>
            <person name="Shi Y."/>
            <person name="DeLong E.F."/>
        </authorList>
    </citation>
    <scope>NUCLEOTIDE SEQUENCE</scope>
</reference>
<organism evidence="2">
    <name type="scientific">uncultured gamma proteobacterium HF0010_11B23</name>
    <dbReference type="NCBI Taxonomy" id="710979"/>
    <lineage>
        <taxon>Bacteria</taxon>
        <taxon>Pseudomonadati</taxon>
        <taxon>Pseudomonadota</taxon>
        <taxon>Gammaproteobacteria</taxon>
        <taxon>environmental samples</taxon>
    </lineage>
</organism>
<protein>
    <submittedName>
        <fullName evidence="2">Uncharacterized protein</fullName>
    </submittedName>
</protein>
<dbReference type="EMBL" id="GU474846">
    <property type="protein sequence ID" value="ADI16761.1"/>
    <property type="molecule type" value="Genomic_DNA"/>
</dbReference>
<evidence type="ECO:0000256" key="1">
    <source>
        <dbReference type="SAM" id="Phobius"/>
    </source>
</evidence>
<dbReference type="AlphaFoldDB" id="E0XQS0"/>
<feature type="transmembrane region" description="Helical" evidence="1">
    <location>
        <begin position="6"/>
        <end position="25"/>
    </location>
</feature>
<name>E0XQS0_9GAMM</name>
<accession>E0XQS0</accession>
<keyword evidence="1" id="KW-0472">Membrane</keyword>
<sequence>MNFIVFGVVAPIAYFILRSLVKRLVMNFLQELKRRKNIKNMTKCENCGTFISEEDIKFVDGRNICNKPECKNNV</sequence>
<keyword evidence="1" id="KW-0812">Transmembrane</keyword>
<proteinExistence type="predicted"/>